<dbReference type="SUPFAM" id="SSF53955">
    <property type="entry name" value="Lysozyme-like"/>
    <property type="match status" value="1"/>
</dbReference>
<dbReference type="EMBL" id="JAUSZT010000003">
    <property type="protein sequence ID" value="MDQ0996856.1"/>
    <property type="molecule type" value="Genomic_DNA"/>
</dbReference>
<dbReference type="InterPro" id="IPR023346">
    <property type="entry name" value="Lysozyme-like_dom_sf"/>
</dbReference>
<protein>
    <submittedName>
        <fullName evidence="4">Lysozyme family protein</fullName>
    </submittedName>
</protein>
<dbReference type="InterPro" id="IPR008565">
    <property type="entry name" value="TtsA-like_GH18_dom"/>
</dbReference>
<dbReference type="Pfam" id="PF09374">
    <property type="entry name" value="PG_binding_3"/>
    <property type="match status" value="1"/>
</dbReference>
<keyword evidence="1" id="KW-0472">Membrane</keyword>
<dbReference type="RefSeq" id="WP_307280100.1">
    <property type="nucleotide sequence ID" value="NZ_JAUSZT010000003.1"/>
</dbReference>
<reference evidence="4 5" key="1">
    <citation type="submission" date="2023-07" db="EMBL/GenBank/DDBJ databases">
        <title>Comparative genomics of wheat-associated soil bacteria to identify genetic determinants of phenazine resistance.</title>
        <authorList>
            <person name="Mouncey N."/>
        </authorList>
    </citation>
    <scope>NUCLEOTIDE SEQUENCE [LARGE SCALE GENOMIC DNA]</scope>
    <source>
        <strain evidence="4 5">W4I11</strain>
    </source>
</reference>
<evidence type="ECO:0000256" key="1">
    <source>
        <dbReference type="SAM" id="Phobius"/>
    </source>
</evidence>
<evidence type="ECO:0000313" key="4">
    <source>
        <dbReference type="EMBL" id="MDQ0996856.1"/>
    </source>
</evidence>
<proteinExistence type="predicted"/>
<sequence length="284" mass="29541">MKAKFPAALAAVLVHEGGYSNHPQDPGGATMYGVTQRVYDGYRKGLGKKTQTVKNISVQERSAIYKKQYWDPIKGDQLPAGVDYAVFDGAVNSGVSQAVKWLQRALGVAYSGAVDGSIGVGTLAALKSIGDNDALVARICAHRLAFMKALKTWSTFGKGWSSRVAQVKKIGQAWATGSVGPDPVYEDGMDGKAFFVDAKKAPNRAAGDAAAGLGVGGFSGASGIDQAKDSIAPIIGSSSIIDNIYTILVVASVVITLGGIGYGIYARRKKAQLASALDVDPVAL</sequence>
<keyword evidence="5" id="KW-1185">Reference proteome</keyword>
<dbReference type="CDD" id="cd13926">
    <property type="entry name" value="N-acetylmuramidase_GH108"/>
    <property type="match status" value="1"/>
</dbReference>
<evidence type="ECO:0000259" key="2">
    <source>
        <dbReference type="Pfam" id="PF05838"/>
    </source>
</evidence>
<dbReference type="Proteomes" id="UP001237780">
    <property type="component" value="Unassembled WGS sequence"/>
</dbReference>
<name>A0ABU0S7X8_9HYPH</name>
<feature type="domain" description="TtsA-like Glycoside hydrolase family 108" evidence="2">
    <location>
        <begin position="10"/>
        <end position="94"/>
    </location>
</feature>
<dbReference type="InterPro" id="IPR018537">
    <property type="entry name" value="Peptidoglycan-bd_3"/>
</dbReference>
<keyword evidence="1" id="KW-1133">Transmembrane helix</keyword>
<dbReference type="Gene3D" id="1.20.141.10">
    <property type="entry name" value="Chitosanase, subunit A, domain 1"/>
    <property type="match status" value="1"/>
</dbReference>
<evidence type="ECO:0000259" key="3">
    <source>
        <dbReference type="Pfam" id="PF09374"/>
    </source>
</evidence>
<feature type="domain" description="Peptidoglycan binding" evidence="3">
    <location>
        <begin position="98"/>
        <end position="163"/>
    </location>
</feature>
<dbReference type="Pfam" id="PF05838">
    <property type="entry name" value="Glyco_hydro_108"/>
    <property type="match status" value="1"/>
</dbReference>
<accession>A0ABU0S7X8</accession>
<organism evidence="4 5">
    <name type="scientific">Phyllobacterium ifriqiyense</name>
    <dbReference type="NCBI Taxonomy" id="314238"/>
    <lineage>
        <taxon>Bacteria</taxon>
        <taxon>Pseudomonadati</taxon>
        <taxon>Pseudomonadota</taxon>
        <taxon>Alphaproteobacteria</taxon>
        <taxon>Hyphomicrobiales</taxon>
        <taxon>Phyllobacteriaceae</taxon>
        <taxon>Phyllobacterium</taxon>
    </lineage>
</organism>
<evidence type="ECO:0000313" key="5">
    <source>
        <dbReference type="Proteomes" id="UP001237780"/>
    </source>
</evidence>
<keyword evidence="1" id="KW-0812">Transmembrane</keyword>
<gene>
    <name evidence="4" type="ORF">QFZ34_002038</name>
</gene>
<comment type="caution">
    <text evidence="4">The sequence shown here is derived from an EMBL/GenBank/DDBJ whole genome shotgun (WGS) entry which is preliminary data.</text>
</comment>
<feature type="transmembrane region" description="Helical" evidence="1">
    <location>
        <begin position="244"/>
        <end position="265"/>
    </location>
</feature>